<proteinExistence type="predicted"/>
<dbReference type="AlphaFoldDB" id="A0A7X0F2G6"/>
<gene>
    <name evidence="1" type="ORF">FHU36_007752</name>
</gene>
<keyword evidence="2" id="KW-1185">Reference proteome</keyword>
<accession>A0A7X0F2G6</accession>
<comment type="caution">
    <text evidence="1">The sequence shown here is derived from an EMBL/GenBank/DDBJ whole genome shotgun (WGS) entry which is preliminary data.</text>
</comment>
<dbReference type="EMBL" id="JACHJB010000004">
    <property type="protein sequence ID" value="MBB6351169.1"/>
    <property type="molecule type" value="Genomic_DNA"/>
</dbReference>
<reference evidence="1 2" key="1">
    <citation type="submission" date="2020-08" db="EMBL/GenBank/DDBJ databases">
        <title>Sequencing the genomes of 1000 actinobacteria strains.</title>
        <authorList>
            <person name="Klenk H.-P."/>
        </authorList>
    </citation>
    <scope>NUCLEOTIDE SEQUENCE [LARGE SCALE GENOMIC DNA]</scope>
    <source>
        <strain evidence="1 2">DSM 45913</strain>
    </source>
</reference>
<organism evidence="1 2">
    <name type="scientific">Nonomuraea muscovyensis</name>
    <dbReference type="NCBI Taxonomy" id="1124761"/>
    <lineage>
        <taxon>Bacteria</taxon>
        <taxon>Bacillati</taxon>
        <taxon>Actinomycetota</taxon>
        <taxon>Actinomycetes</taxon>
        <taxon>Streptosporangiales</taxon>
        <taxon>Streptosporangiaceae</taxon>
        <taxon>Nonomuraea</taxon>
    </lineage>
</organism>
<sequence length="49" mass="5424">MPDAISVASDPAVDLMERLVLFVTAHRFPRHLDLSGVAEHKRISHLSTS</sequence>
<evidence type="ECO:0000313" key="2">
    <source>
        <dbReference type="Proteomes" id="UP000583800"/>
    </source>
</evidence>
<name>A0A7X0F2G6_9ACTN</name>
<protein>
    <submittedName>
        <fullName evidence="1">Uncharacterized protein</fullName>
    </submittedName>
</protein>
<dbReference type="RefSeq" id="WP_185088969.1">
    <property type="nucleotide sequence ID" value="NZ_JACHJB010000004.1"/>
</dbReference>
<evidence type="ECO:0000313" key="1">
    <source>
        <dbReference type="EMBL" id="MBB6351169.1"/>
    </source>
</evidence>
<dbReference type="Proteomes" id="UP000583800">
    <property type="component" value="Unassembled WGS sequence"/>
</dbReference>